<protein>
    <submittedName>
        <fullName evidence="1">Uncharacterized protein</fullName>
    </submittedName>
</protein>
<keyword evidence="2" id="KW-1185">Reference proteome</keyword>
<name>A0A812UUL7_9DINO</name>
<dbReference type="OrthoDB" id="441639at2759"/>
<dbReference type="Proteomes" id="UP000604046">
    <property type="component" value="Unassembled WGS sequence"/>
</dbReference>
<reference evidence="1" key="1">
    <citation type="submission" date="2021-02" db="EMBL/GenBank/DDBJ databases">
        <authorList>
            <person name="Dougan E. K."/>
            <person name="Rhodes N."/>
            <person name="Thang M."/>
            <person name="Chan C."/>
        </authorList>
    </citation>
    <scope>NUCLEOTIDE SEQUENCE</scope>
</reference>
<gene>
    <name evidence="1" type="ORF">SNAT2548_LOCUS33122</name>
</gene>
<proteinExistence type="predicted"/>
<evidence type="ECO:0000313" key="2">
    <source>
        <dbReference type="Proteomes" id="UP000604046"/>
    </source>
</evidence>
<evidence type="ECO:0000313" key="1">
    <source>
        <dbReference type="EMBL" id="CAE7580554.1"/>
    </source>
</evidence>
<dbReference type="AlphaFoldDB" id="A0A812UUL7"/>
<organism evidence="1 2">
    <name type="scientific">Symbiodinium natans</name>
    <dbReference type="NCBI Taxonomy" id="878477"/>
    <lineage>
        <taxon>Eukaryota</taxon>
        <taxon>Sar</taxon>
        <taxon>Alveolata</taxon>
        <taxon>Dinophyceae</taxon>
        <taxon>Suessiales</taxon>
        <taxon>Symbiodiniaceae</taxon>
        <taxon>Symbiodinium</taxon>
    </lineage>
</organism>
<dbReference type="EMBL" id="CAJNDS010002742">
    <property type="protein sequence ID" value="CAE7580554.1"/>
    <property type="molecule type" value="Genomic_DNA"/>
</dbReference>
<comment type="caution">
    <text evidence="1">The sequence shown here is derived from an EMBL/GenBank/DDBJ whole genome shotgun (WGS) entry which is preliminary data.</text>
</comment>
<sequence length="319" mass="35548">MGCLAPAADPAEGPWPLETGGPQAIKDFFAALFFDTVPVALRRLRLEGQGRSMACLRSLTYHQDGKLMRRPADGGLVPVRAAPLERYLKAKSWDPPRTWISGLAESLRQRGAAQLVQAAQEWYLAAVSHMLQDPKRADDDGDYFLAWLRECCREVYDDVDRTDPKELRSMKKVRSVKNKSKRYNLAGIRIPSMEEAFRELAEFEPKSGSSRRQRVLAKILIDVFQLRLVDLAAILRVADCVLSAGEDEEVVVVLYAGGAHAHCVEEFWRAQGFTSDDLPKRGLEAWQLSFFVDVGVAWGLGLGGVSWLTPATLNMESPS</sequence>
<accession>A0A812UUL7</accession>